<accession>A0A365Y8A3</accession>
<dbReference type="RefSeq" id="WP_113608043.1">
    <property type="nucleotide sequence ID" value="NZ_POAF01000011.1"/>
</dbReference>
<gene>
    <name evidence="1" type="ORF">C1H84_16760</name>
</gene>
<reference evidence="1 2" key="1">
    <citation type="submission" date="2018-01" db="EMBL/GenBank/DDBJ databases">
        <title>Glutamicibacter soli strain NHPC-3 Whole genome sequence and assembly.</title>
        <authorList>
            <person name="Choudhury P."/>
            <person name="Gupta D."/>
            <person name="Sengupta K."/>
            <person name="Jawed A."/>
            <person name="Sultana N."/>
            <person name="Saha P."/>
        </authorList>
    </citation>
    <scope>NUCLEOTIDE SEQUENCE [LARGE SCALE GENOMIC DNA]</scope>
    <source>
        <strain evidence="1 2">NHPC-3</strain>
    </source>
</reference>
<evidence type="ECO:0000313" key="2">
    <source>
        <dbReference type="Proteomes" id="UP000252167"/>
    </source>
</evidence>
<name>A0A365Y8A3_9MICC</name>
<organism evidence="1 2">
    <name type="scientific">Glutamicibacter soli</name>
    <dbReference type="NCBI Taxonomy" id="453836"/>
    <lineage>
        <taxon>Bacteria</taxon>
        <taxon>Bacillati</taxon>
        <taxon>Actinomycetota</taxon>
        <taxon>Actinomycetes</taxon>
        <taxon>Micrococcales</taxon>
        <taxon>Micrococcaceae</taxon>
        <taxon>Glutamicibacter</taxon>
    </lineage>
</organism>
<dbReference type="EMBL" id="POAF01000011">
    <property type="protein sequence ID" value="RBL98891.1"/>
    <property type="molecule type" value="Genomic_DNA"/>
</dbReference>
<keyword evidence="2" id="KW-1185">Reference proteome</keyword>
<comment type="caution">
    <text evidence="1">The sequence shown here is derived from an EMBL/GenBank/DDBJ whole genome shotgun (WGS) entry which is preliminary data.</text>
</comment>
<protein>
    <submittedName>
        <fullName evidence="1">Uncharacterized protein</fullName>
    </submittedName>
</protein>
<dbReference type="AlphaFoldDB" id="A0A365Y8A3"/>
<proteinExistence type="predicted"/>
<evidence type="ECO:0000313" key="1">
    <source>
        <dbReference type="EMBL" id="RBL98891.1"/>
    </source>
</evidence>
<sequence length="136" mass="14756">MNKAIFIYDQQAVCGPSEEHRANAMQFRQALGLGVLGSLGASDLTAVPGAHQRGGLLFTARVLPMTTRGTRGTRPRNMGIMVSLTPADEIEIEAREIARGTEHAKIEGIGIEQLQRAALAIDYDGPEVLNPRYRTN</sequence>
<dbReference type="Proteomes" id="UP000252167">
    <property type="component" value="Unassembled WGS sequence"/>
</dbReference>